<evidence type="ECO:0000256" key="1">
    <source>
        <dbReference type="ARBA" id="ARBA00022729"/>
    </source>
</evidence>
<organism evidence="4 5">
    <name type="scientific">Thermococcus sibiricus (strain DSM 12597 / MM 739)</name>
    <dbReference type="NCBI Taxonomy" id="604354"/>
    <lineage>
        <taxon>Archaea</taxon>
        <taxon>Methanobacteriati</taxon>
        <taxon>Methanobacteriota</taxon>
        <taxon>Thermococci</taxon>
        <taxon>Thermococcales</taxon>
        <taxon>Thermococcaceae</taxon>
        <taxon>Thermococcus</taxon>
    </lineage>
</organism>
<dbReference type="Gene3D" id="3.40.50.1980">
    <property type="entry name" value="Nitrogenase molybdenum iron protein domain"/>
    <property type="match status" value="2"/>
</dbReference>
<dbReference type="eggNOG" id="arCOG04233">
    <property type="taxonomic scope" value="Archaea"/>
</dbReference>
<proteinExistence type="predicted"/>
<name>C6A4T3_THESM</name>
<dbReference type="InterPro" id="IPR054828">
    <property type="entry name" value="Vit_B12_bind_prot"/>
</dbReference>
<accession>C6A4T3</accession>
<dbReference type="KEGG" id="tsi:TSIB_1577"/>
<dbReference type="STRING" id="604354.TSIB_1577"/>
<dbReference type="PANTHER" id="PTHR30535">
    <property type="entry name" value="VITAMIN B12-BINDING PROTEIN"/>
    <property type="match status" value="1"/>
</dbReference>
<protein>
    <recommendedName>
        <fullName evidence="3">Fe/B12 periplasmic-binding domain-containing protein</fullName>
    </recommendedName>
</protein>
<dbReference type="PANTHER" id="PTHR30535:SF34">
    <property type="entry name" value="MOLYBDATE-BINDING PROTEIN MOLA"/>
    <property type="match status" value="1"/>
</dbReference>
<keyword evidence="5" id="KW-1185">Reference proteome</keyword>
<keyword evidence="2" id="KW-1133">Transmembrane helix</keyword>
<keyword evidence="2" id="KW-0812">Transmembrane</keyword>
<dbReference type="HOGENOM" id="CLU_038034_2_5_2"/>
<dbReference type="NCBIfam" id="NF038402">
    <property type="entry name" value="TroA_like"/>
    <property type="match status" value="1"/>
</dbReference>
<evidence type="ECO:0000313" key="4">
    <source>
        <dbReference type="EMBL" id="ACS90628.1"/>
    </source>
</evidence>
<dbReference type="SUPFAM" id="SSF53807">
    <property type="entry name" value="Helical backbone' metal receptor"/>
    <property type="match status" value="1"/>
</dbReference>
<sequence length="370" mass="40974">MTLALFFEGLYIHSRKEFCWTKYPINLYTPITIIVGQNIQVKIMKRLGAIAFLLVVVIIAGCVGQSPTTTQLEGNSTLKEEQTNTYVEKYPLTVKDFAGREVSIEGEPMHVVSLAPSITETLYFIGALDKVVGITKWDNYPNNVQEGRTVVGDMEPNIEIIASLKPDLIIGLKYHLKYIDQLEKIAPVLIVEPQSVEEIYEALELLGNVTNRPEQAQEVIIGMKNKIEDIQKKVEGKRKPKVFYIVWGDPLMTAGNGTFIGELITLGGGENIFADTQGWPQVSVEEVIARNPEIIILPPSAGITANELCNSPLANTEAVKNGRVYTLSSDDIVARQSPRIVEGLEEIAMLLYPEEFNLDVQPLVCESIAG</sequence>
<reference evidence="4 5" key="1">
    <citation type="journal article" date="2009" name="Appl. Environ. Microbiol.">
        <title>Metabolic versatility and indigenous origin of the archaeon Thermococcus sibiricus, isolated from a siberian oil reservoir, as revealed by genome analysis.</title>
        <authorList>
            <person name="Mardanov A.V."/>
            <person name="Ravin N.V."/>
            <person name="Svetlitchnyi V.A."/>
            <person name="Beletsky A.V."/>
            <person name="Miroshnichenko M.L."/>
            <person name="Bonch-Osmolovskaya E.A."/>
            <person name="Skryabin K.G."/>
        </authorList>
    </citation>
    <scope>NUCLEOTIDE SEQUENCE [LARGE SCALE GENOMIC DNA]</scope>
    <source>
        <strain evidence="5">DSM 12597 / MM 739</strain>
    </source>
</reference>
<dbReference type="Proteomes" id="UP000009079">
    <property type="component" value="Chromosome"/>
</dbReference>
<evidence type="ECO:0000313" key="5">
    <source>
        <dbReference type="Proteomes" id="UP000009079"/>
    </source>
</evidence>
<dbReference type="Pfam" id="PF01497">
    <property type="entry name" value="Peripla_BP_2"/>
    <property type="match status" value="1"/>
</dbReference>
<dbReference type="AlphaFoldDB" id="C6A4T3"/>
<keyword evidence="2" id="KW-0472">Membrane</keyword>
<keyword evidence="1" id="KW-0732">Signal</keyword>
<dbReference type="EMBL" id="CP001463">
    <property type="protein sequence ID" value="ACS90628.1"/>
    <property type="molecule type" value="Genomic_DNA"/>
</dbReference>
<dbReference type="InterPro" id="IPR050902">
    <property type="entry name" value="ABC_Transporter_SBP"/>
</dbReference>
<evidence type="ECO:0000259" key="3">
    <source>
        <dbReference type="PROSITE" id="PS50983"/>
    </source>
</evidence>
<gene>
    <name evidence="4" type="ordered locus">TSIB_1577</name>
</gene>
<evidence type="ECO:0000256" key="2">
    <source>
        <dbReference type="SAM" id="Phobius"/>
    </source>
</evidence>
<feature type="domain" description="Fe/B12 periplasmic-binding" evidence="3">
    <location>
        <begin position="110"/>
        <end position="355"/>
    </location>
</feature>
<feature type="transmembrane region" description="Helical" evidence="2">
    <location>
        <begin position="47"/>
        <end position="66"/>
    </location>
</feature>
<dbReference type="CDD" id="cd01143">
    <property type="entry name" value="YvrC"/>
    <property type="match status" value="1"/>
</dbReference>
<dbReference type="PROSITE" id="PS50983">
    <property type="entry name" value="FE_B12_PBP"/>
    <property type="match status" value="1"/>
</dbReference>
<dbReference type="InterPro" id="IPR002491">
    <property type="entry name" value="ABC_transptr_periplasmic_BD"/>
</dbReference>